<name>A0A066XFD3_COLSU</name>
<gene>
    <name evidence="6" type="ORF">CSUB01_00428</name>
</gene>
<keyword evidence="7" id="KW-1185">Reference proteome</keyword>
<dbReference type="PANTHER" id="PTHR10237">
    <property type="entry name" value="DEFORMED EPIDERMAL AUTOREGULATORY FACTOR 1 HOMOLOG SUPPRESSIN"/>
    <property type="match status" value="1"/>
</dbReference>
<dbReference type="OrthoDB" id="432970at2759"/>
<dbReference type="GO" id="GO:0008270">
    <property type="term" value="F:zinc ion binding"/>
    <property type="evidence" value="ECO:0007669"/>
    <property type="project" value="UniProtKB-KW"/>
</dbReference>
<accession>A0A066XFD3</accession>
<dbReference type="PANTHER" id="PTHR10237:SF14">
    <property type="entry name" value="MYND-TYPE DOMAIN-CONTAINING PROTEIN"/>
    <property type="match status" value="1"/>
</dbReference>
<dbReference type="Pfam" id="PF01753">
    <property type="entry name" value="zf-MYND"/>
    <property type="match status" value="1"/>
</dbReference>
<dbReference type="OMA" id="GDRSKCH"/>
<evidence type="ECO:0000256" key="3">
    <source>
        <dbReference type="ARBA" id="ARBA00022833"/>
    </source>
</evidence>
<evidence type="ECO:0000256" key="2">
    <source>
        <dbReference type="ARBA" id="ARBA00022771"/>
    </source>
</evidence>
<evidence type="ECO:0000313" key="7">
    <source>
        <dbReference type="Proteomes" id="UP000027238"/>
    </source>
</evidence>
<dbReference type="InterPro" id="IPR002893">
    <property type="entry name" value="Znf_MYND"/>
</dbReference>
<feature type="domain" description="MYND-type" evidence="5">
    <location>
        <begin position="184"/>
        <end position="226"/>
    </location>
</feature>
<dbReference type="EMBL" id="JMSE01001129">
    <property type="protein sequence ID" value="KDN64471.1"/>
    <property type="molecule type" value="Genomic_DNA"/>
</dbReference>
<reference evidence="7" key="1">
    <citation type="journal article" date="2014" name="Genome Announc.">
        <title>Draft genome sequence of Colletotrichum sublineola, a destructive pathogen of cultivated sorghum.</title>
        <authorList>
            <person name="Baroncelli R."/>
            <person name="Sanz-Martin J.M."/>
            <person name="Rech G.E."/>
            <person name="Sukno S.A."/>
            <person name="Thon M.R."/>
        </authorList>
    </citation>
    <scope>NUCLEOTIDE SEQUENCE [LARGE SCALE GENOMIC DNA]</scope>
    <source>
        <strain evidence="7">TX430BB</strain>
    </source>
</reference>
<sequence>MEHTVRSFNALSRPRSTPTGLPNHWVFGVRHVPINPEGDLVVAVHPLSRYILTAGPAQILSLPSASEKAKALVPLLLGAFLNGNSPNVAHSRASEPFHAPWSWNVDDLELMAAIMGELKHLGIKNDLCSIEGCSAGEKEILEETWLAFLKDLTNVMQDAPKQHMGPQAAIPSSSAVELGDRSKCHSCGSNRESFAAPLKMCSGCGQAWYHSQDCQRQHWKQHKKTCVANRSGANGPPASTSGAFNTTVDPYTYYNQIARQSPDVQQLLRALRLDPGSPEGTAKPLRRLVITGQDSPENMQRLFGPGSLSTMKELHEKARIEALLDPPRGSPNYFVNASTDDPALARSVRPPTEAEQQKLQEVREMQQRIRQRVGVGKSPTSDDLKSILTSFGPNWVAKSSVYTLAANTMDQGVHR</sequence>
<dbReference type="InterPro" id="IPR024119">
    <property type="entry name" value="TF_DEAF-1"/>
</dbReference>
<dbReference type="SUPFAM" id="SSF144232">
    <property type="entry name" value="HIT/MYND zinc finger-like"/>
    <property type="match status" value="1"/>
</dbReference>
<proteinExistence type="predicted"/>
<dbReference type="Proteomes" id="UP000027238">
    <property type="component" value="Unassembled WGS sequence"/>
</dbReference>
<keyword evidence="3" id="KW-0862">Zinc</keyword>
<dbReference type="HOGENOM" id="CLU_052683_0_0_1"/>
<dbReference type="GO" id="GO:0005634">
    <property type="term" value="C:nucleus"/>
    <property type="evidence" value="ECO:0007669"/>
    <property type="project" value="TreeGrafter"/>
</dbReference>
<evidence type="ECO:0000259" key="5">
    <source>
        <dbReference type="PROSITE" id="PS50865"/>
    </source>
</evidence>
<keyword evidence="2 4" id="KW-0863">Zinc-finger</keyword>
<evidence type="ECO:0000256" key="1">
    <source>
        <dbReference type="ARBA" id="ARBA00022723"/>
    </source>
</evidence>
<organism evidence="6 7">
    <name type="scientific">Colletotrichum sublineola</name>
    <name type="common">Sorghum anthracnose fungus</name>
    <dbReference type="NCBI Taxonomy" id="1173701"/>
    <lineage>
        <taxon>Eukaryota</taxon>
        <taxon>Fungi</taxon>
        <taxon>Dikarya</taxon>
        <taxon>Ascomycota</taxon>
        <taxon>Pezizomycotina</taxon>
        <taxon>Sordariomycetes</taxon>
        <taxon>Hypocreomycetidae</taxon>
        <taxon>Glomerellales</taxon>
        <taxon>Glomerellaceae</taxon>
        <taxon>Colletotrichum</taxon>
        <taxon>Colletotrichum graminicola species complex</taxon>
    </lineage>
</organism>
<dbReference type="GO" id="GO:0000981">
    <property type="term" value="F:DNA-binding transcription factor activity, RNA polymerase II-specific"/>
    <property type="evidence" value="ECO:0007669"/>
    <property type="project" value="TreeGrafter"/>
</dbReference>
<dbReference type="eggNOG" id="ENOG502QWK5">
    <property type="taxonomic scope" value="Eukaryota"/>
</dbReference>
<evidence type="ECO:0000313" key="6">
    <source>
        <dbReference type="EMBL" id="KDN64471.1"/>
    </source>
</evidence>
<dbReference type="PROSITE" id="PS50865">
    <property type="entry name" value="ZF_MYND_2"/>
    <property type="match status" value="1"/>
</dbReference>
<dbReference type="AlphaFoldDB" id="A0A066XFD3"/>
<keyword evidence="1" id="KW-0479">Metal-binding</keyword>
<evidence type="ECO:0000256" key="4">
    <source>
        <dbReference type="PROSITE-ProRule" id="PRU00134"/>
    </source>
</evidence>
<dbReference type="Gene3D" id="6.10.140.2220">
    <property type="match status" value="1"/>
</dbReference>
<comment type="caution">
    <text evidence="6">The sequence shown here is derived from an EMBL/GenBank/DDBJ whole genome shotgun (WGS) entry which is preliminary data.</text>
</comment>
<protein>
    <recommendedName>
        <fullName evidence="5">MYND-type domain-containing protein</fullName>
    </recommendedName>
</protein>